<dbReference type="WBParaSite" id="HPBE_0001985401-mRNA-1">
    <property type="protein sequence ID" value="HPBE_0001985401-mRNA-1"/>
    <property type="gene ID" value="HPBE_0001985401"/>
</dbReference>
<organism evidence="1 2">
    <name type="scientific">Heligmosomoides polygyrus</name>
    <name type="common">Parasitic roundworm</name>
    <dbReference type="NCBI Taxonomy" id="6339"/>
    <lineage>
        <taxon>Eukaryota</taxon>
        <taxon>Metazoa</taxon>
        <taxon>Ecdysozoa</taxon>
        <taxon>Nematoda</taxon>
        <taxon>Chromadorea</taxon>
        <taxon>Rhabditida</taxon>
        <taxon>Rhabditina</taxon>
        <taxon>Rhabditomorpha</taxon>
        <taxon>Strongyloidea</taxon>
        <taxon>Heligmosomidae</taxon>
        <taxon>Heligmosomoides</taxon>
    </lineage>
</organism>
<name>A0A183GCG0_HELPZ</name>
<evidence type="ECO:0000313" key="1">
    <source>
        <dbReference type="Proteomes" id="UP000050761"/>
    </source>
</evidence>
<reference evidence="2" key="1">
    <citation type="submission" date="2019-09" db="UniProtKB">
        <authorList>
            <consortium name="WormBaseParasite"/>
        </authorList>
    </citation>
    <scope>IDENTIFICATION</scope>
</reference>
<sequence>LGCQERAYSSKTSPISNYCIQKIDKKKNQIRRECSSFMDEHNIEEKCPMSGCHWQSAYETYCCCQFDRCNEWKSELVAFSNTKALPNAEKQALLWQCTKLNDDLLQFGITINPCHPNKIMH</sequence>
<protein>
    <submittedName>
        <fullName evidence="2">PA2c domain-containing protein</fullName>
    </submittedName>
</protein>
<dbReference type="AlphaFoldDB" id="A0A183GCG0"/>
<accession>A0A183GCG0</accession>
<proteinExistence type="predicted"/>
<dbReference type="Proteomes" id="UP000050761">
    <property type="component" value="Unassembled WGS sequence"/>
</dbReference>
<keyword evidence="1" id="KW-1185">Reference proteome</keyword>
<evidence type="ECO:0000313" key="2">
    <source>
        <dbReference type="WBParaSite" id="HPBE_0001985401-mRNA-1"/>
    </source>
</evidence>